<reference evidence="2 3" key="1">
    <citation type="submission" date="2021-10" db="EMBL/GenBank/DDBJ databases">
        <authorList>
            <person name="Criscuolo A."/>
        </authorList>
    </citation>
    <scope>NUCLEOTIDE SEQUENCE [LARGE SCALE GENOMIC DNA]</scope>
    <source>
        <strain evidence="3">CIP 111883</strain>
    </source>
</reference>
<proteinExistence type="predicted"/>
<feature type="transmembrane region" description="Helical" evidence="1">
    <location>
        <begin position="55"/>
        <end position="79"/>
    </location>
</feature>
<keyword evidence="1" id="KW-0812">Transmembrane</keyword>
<accession>A0ABN8AB24</accession>
<sequence length="81" mass="8954">MVIWAIVLLFLIFIFMMVNSQAVKGKNTLELGVISLVFVVAGGVTIYISDTLYVLGALSIVLGVFLFMVGMFLIIYSLFKK</sequence>
<comment type="caution">
    <text evidence="2">The sequence shown here is derived from an EMBL/GenBank/DDBJ whole genome shotgun (WGS) entry which is preliminary data.</text>
</comment>
<gene>
    <name evidence="2" type="ORF">BACCIP111883_03186</name>
</gene>
<organism evidence="2 3">
    <name type="scientific">Sutcliffiella rhizosphaerae</name>
    <dbReference type="NCBI Taxonomy" id="2880967"/>
    <lineage>
        <taxon>Bacteria</taxon>
        <taxon>Bacillati</taxon>
        <taxon>Bacillota</taxon>
        <taxon>Bacilli</taxon>
        <taxon>Bacillales</taxon>
        <taxon>Bacillaceae</taxon>
        <taxon>Sutcliffiella</taxon>
    </lineage>
</organism>
<evidence type="ECO:0000313" key="3">
    <source>
        <dbReference type="Proteomes" id="UP000789833"/>
    </source>
</evidence>
<keyword evidence="3" id="KW-1185">Reference proteome</keyword>
<keyword evidence="1" id="KW-0472">Membrane</keyword>
<dbReference type="Proteomes" id="UP000789833">
    <property type="component" value="Unassembled WGS sequence"/>
</dbReference>
<evidence type="ECO:0000256" key="1">
    <source>
        <dbReference type="SAM" id="Phobius"/>
    </source>
</evidence>
<evidence type="ECO:0000313" key="2">
    <source>
        <dbReference type="EMBL" id="CAG9622395.1"/>
    </source>
</evidence>
<dbReference type="EMBL" id="CAKJTJ010000020">
    <property type="protein sequence ID" value="CAG9622395.1"/>
    <property type="molecule type" value="Genomic_DNA"/>
</dbReference>
<evidence type="ECO:0008006" key="4">
    <source>
        <dbReference type="Google" id="ProtNLM"/>
    </source>
</evidence>
<feature type="transmembrane region" description="Helical" evidence="1">
    <location>
        <begin position="32"/>
        <end position="48"/>
    </location>
</feature>
<protein>
    <recommendedName>
        <fullName evidence="4">NADH dehydrogenase subunit 6</fullName>
    </recommendedName>
</protein>
<name>A0ABN8AB24_9BACI</name>
<dbReference type="RefSeq" id="WP_230502809.1">
    <property type="nucleotide sequence ID" value="NZ_CAKJTJ010000020.1"/>
</dbReference>
<keyword evidence="1" id="KW-1133">Transmembrane helix</keyword>